<name>G3BFR7_CANTC</name>
<dbReference type="EMBL" id="GL996528">
    <property type="protein sequence ID" value="EGV60717.1"/>
    <property type="molecule type" value="Genomic_DNA"/>
</dbReference>
<evidence type="ECO:0000256" key="4">
    <source>
        <dbReference type="ARBA" id="ARBA00023136"/>
    </source>
</evidence>
<feature type="transmembrane region" description="Helical" evidence="5">
    <location>
        <begin position="103"/>
        <end position="127"/>
    </location>
</feature>
<sequence length="329" mass="37196">MPFLSRSHHLPNSTRVLLGCLVTVSSLLFFIKLARFRAASGDIKLHDIRVPYIQLIPRYTIFYPWAVVTSIFAEISVIGFLLSTAVLTVTSRYIEKFWGSKEVIKFVFIVCSVTNFLTVLITIISNIIRGDAMGMDKPLGGGISYYIGFLVALKQLIPEHNIVLFQGLINFRVKHLPFICVSVSLLWSLLFSRSLYPFIPSVESFLITYIYLRFFQLFTVDPLLPVSSNDAGNVIYGDASDVFKLVEFFPDISKPVLSVVFDKIYELSVLLGVIAPFNDDSVELGNIRAQKRSEQINQTQKSVANSVAERRRQVALQVIEDRINKESRP</sequence>
<feature type="transmembrane region" description="Helical" evidence="5">
    <location>
        <begin position="139"/>
        <end position="157"/>
    </location>
</feature>
<dbReference type="SMART" id="SM01160">
    <property type="entry name" value="DUF1751"/>
    <property type="match status" value="1"/>
</dbReference>
<keyword evidence="3 5" id="KW-1133">Transmembrane helix</keyword>
<keyword evidence="2 5" id="KW-0812">Transmembrane</keyword>
<comment type="subcellular location">
    <subcellularLocation>
        <location evidence="1">Membrane</location>
        <topology evidence="1">Multi-pass membrane protein</topology>
    </subcellularLocation>
</comment>
<evidence type="ECO:0000313" key="6">
    <source>
        <dbReference type="EMBL" id="EGV60717.1"/>
    </source>
</evidence>
<dbReference type="KEGG" id="cten:18248442"/>
<reference evidence="6 7" key="1">
    <citation type="journal article" date="2011" name="Proc. Natl. Acad. Sci. U.S.A.">
        <title>Comparative genomics of xylose-fermenting fungi for enhanced biofuel production.</title>
        <authorList>
            <person name="Wohlbach D.J."/>
            <person name="Kuo A."/>
            <person name="Sato T.K."/>
            <person name="Potts K.M."/>
            <person name="Salamov A.A."/>
            <person name="LaButti K.M."/>
            <person name="Sun H."/>
            <person name="Clum A."/>
            <person name="Pangilinan J.L."/>
            <person name="Lindquist E.A."/>
            <person name="Lucas S."/>
            <person name="Lapidus A."/>
            <person name="Jin M."/>
            <person name="Gunawan C."/>
            <person name="Balan V."/>
            <person name="Dale B.E."/>
            <person name="Jeffries T.W."/>
            <person name="Zinkel R."/>
            <person name="Barry K.W."/>
            <person name="Grigoriev I.V."/>
            <person name="Gasch A.P."/>
        </authorList>
    </citation>
    <scope>NUCLEOTIDE SEQUENCE [LARGE SCALE GENOMIC DNA]</scope>
    <source>
        <strain evidence="7">ATCC 10573 / BCRC 21748 / CBS 615 / JCM 9827 / NBRC 10315 / NRRL Y-1498 / VKM Y-70</strain>
    </source>
</reference>
<dbReference type="PANTHER" id="PTHR13377:SF3">
    <property type="entry name" value="TRANSMEMBRANE PROTEIN 115"/>
    <property type="match status" value="1"/>
</dbReference>
<dbReference type="GeneID" id="18248442"/>
<dbReference type="FunFam" id="1.20.1540.10:FF:000004">
    <property type="entry name" value="Transmembrane protein 115"/>
    <property type="match status" value="1"/>
</dbReference>
<dbReference type="RefSeq" id="XP_006689931.1">
    <property type="nucleotide sequence ID" value="XM_006689868.1"/>
</dbReference>
<feature type="transmembrane region" description="Helical" evidence="5">
    <location>
        <begin position="169"/>
        <end position="189"/>
    </location>
</feature>
<dbReference type="PANTHER" id="PTHR13377">
    <property type="entry name" value="PLACENTAL PROTEIN 6"/>
    <property type="match status" value="1"/>
</dbReference>
<dbReference type="GO" id="GO:0005794">
    <property type="term" value="C:Golgi apparatus"/>
    <property type="evidence" value="ECO:0007669"/>
    <property type="project" value="TreeGrafter"/>
</dbReference>
<dbReference type="AlphaFoldDB" id="G3BFR7"/>
<proteinExistence type="predicted"/>
<keyword evidence="4 5" id="KW-0472">Membrane</keyword>
<dbReference type="InterPro" id="IPR013861">
    <property type="entry name" value="TMEM115/Pdh1/Rbl19"/>
</dbReference>
<gene>
    <name evidence="6" type="ORF">CANTEDRAFT_116787</name>
</gene>
<dbReference type="InterPro" id="IPR035952">
    <property type="entry name" value="Rhomboid-like_sf"/>
</dbReference>
<evidence type="ECO:0000256" key="1">
    <source>
        <dbReference type="ARBA" id="ARBA00004141"/>
    </source>
</evidence>
<dbReference type="Pfam" id="PF08551">
    <property type="entry name" value="DUF1751"/>
    <property type="match status" value="1"/>
</dbReference>
<feature type="transmembrane region" description="Helical" evidence="5">
    <location>
        <begin position="62"/>
        <end position="82"/>
    </location>
</feature>
<dbReference type="eggNOG" id="KOG2890">
    <property type="taxonomic scope" value="Eukaryota"/>
</dbReference>
<evidence type="ECO:0000256" key="5">
    <source>
        <dbReference type="SAM" id="Phobius"/>
    </source>
</evidence>
<accession>G3BFR7</accession>
<dbReference type="SUPFAM" id="SSF144091">
    <property type="entry name" value="Rhomboid-like"/>
    <property type="match status" value="1"/>
</dbReference>
<dbReference type="GO" id="GO:0016020">
    <property type="term" value="C:membrane"/>
    <property type="evidence" value="ECO:0007669"/>
    <property type="project" value="UniProtKB-SubCell"/>
</dbReference>
<keyword evidence="7" id="KW-1185">Reference proteome</keyword>
<protein>
    <submittedName>
        <fullName evidence="6">DUF1751-domain-containing protein</fullName>
    </submittedName>
</protein>
<evidence type="ECO:0000313" key="7">
    <source>
        <dbReference type="Proteomes" id="UP000000707"/>
    </source>
</evidence>
<dbReference type="HOGENOM" id="CLU_043563_1_0_1"/>
<dbReference type="Proteomes" id="UP000000707">
    <property type="component" value="Unassembled WGS sequence"/>
</dbReference>
<organism evidence="7">
    <name type="scientific">Candida tenuis (strain ATCC 10573 / BCRC 21748 / CBS 615 / JCM 9827 / NBRC 10315 / NRRL Y-1498 / VKM Y-70)</name>
    <name type="common">Yeast</name>
    <name type="synonym">Yamadazyma tenuis</name>
    <dbReference type="NCBI Taxonomy" id="590646"/>
    <lineage>
        <taxon>Eukaryota</taxon>
        <taxon>Fungi</taxon>
        <taxon>Dikarya</taxon>
        <taxon>Ascomycota</taxon>
        <taxon>Saccharomycotina</taxon>
        <taxon>Pichiomycetes</taxon>
        <taxon>Debaryomycetaceae</taxon>
        <taxon>Yamadazyma</taxon>
    </lineage>
</organism>
<evidence type="ECO:0000256" key="3">
    <source>
        <dbReference type="ARBA" id="ARBA00022989"/>
    </source>
</evidence>
<dbReference type="GO" id="GO:0006890">
    <property type="term" value="P:retrograde vesicle-mediated transport, Golgi to endoplasmic reticulum"/>
    <property type="evidence" value="ECO:0007669"/>
    <property type="project" value="InterPro"/>
</dbReference>
<evidence type="ECO:0000256" key="2">
    <source>
        <dbReference type="ARBA" id="ARBA00022692"/>
    </source>
</evidence>
<dbReference type="OrthoDB" id="73612at2759"/>